<dbReference type="EMBL" id="LVKB01000352">
    <property type="protein sequence ID" value="ORD95376.1"/>
    <property type="molecule type" value="Genomic_DNA"/>
</dbReference>
<dbReference type="AlphaFoldDB" id="A0A1X0Q6I7"/>
<accession>A0A1X0Q6I7</accession>
<evidence type="ECO:0000313" key="1">
    <source>
        <dbReference type="EMBL" id="ORD95376.1"/>
    </source>
</evidence>
<proteinExistence type="predicted"/>
<keyword evidence="2" id="KW-1185">Reference proteome</keyword>
<sequence length="287" mass="35150">MKWGANQIRASFFIELENRFGESISDNINQQYKEIIYRIIQRRGFSFPIATYEFYIILKTKTFNESKLEKITNLDLNTIQSKSNRLNFFECFLLRFVHVLTYQHYNDYKYYKEENIEFINILIDLLNEYIKFYSYFLKLKEVVNMINNDDIENLQSTKEEFIDLIDKNFLSRFNSFTENEKLYKCKKFIESINKFFKIGKFYQREKIEYFMVFEYFEDISKLRGIKLDKNHMKKIFKLISYMYLGYIHSSCETNLISTRNSYFEAEKIKVLRNFINLMNRVPWNIDQ</sequence>
<dbReference type="Proteomes" id="UP000192356">
    <property type="component" value="Unassembled WGS sequence"/>
</dbReference>
<organism evidence="1 2">
    <name type="scientific">Hepatospora eriocheir</name>
    <dbReference type="NCBI Taxonomy" id="1081669"/>
    <lineage>
        <taxon>Eukaryota</taxon>
        <taxon>Fungi</taxon>
        <taxon>Fungi incertae sedis</taxon>
        <taxon>Microsporidia</taxon>
        <taxon>Hepatosporidae</taxon>
        <taxon>Hepatospora</taxon>
    </lineage>
</organism>
<evidence type="ECO:0000313" key="2">
    <source>
        <dbReference type="Proteomes" id="UP000192356"/>
    </source>
</evidence>
<dbReference type="VEuPathDB" id="MicrosporidiaDB:HERIO_2543"/>
<reference evidence="1 2" key="1">
    <citation type="journal article" date="2017" name="Environ. Microbiol.">
        <title>Decay of the glycolytic pathway and adaptation to intranuclear parasitism within Enterocytozoonidae microsporidia.</title>
        <authorList>
            <person name="Wiredu Boakye D."/>
            <person name="Jaroenlak P."/>
            <person name="Prachumwat A."/>
            <person name="Williams T.A."/>
            <person name="Bateman K.S."/>
            <person name="Itsathitphaisarn O."/>
            <person name="Sritunyalucksana K."/>
            <person name="Paszkiewicz K.H."/>
            <person name="Moore K.A."/>
            <person name="Stentiford G.D."/>
            <person name="Williams B.A."/>
        </authorList>
    </citation>
    <scope>NUCLEOTIDE SEQUENCE [LARGE SCALE GENOMIC DNA]</scope>
    <source>
        <strain evidence="1 2">GB1</strain>
    </source>
</reference>
<dbReference type="VEuPathDB" id="MicrosporidiaDB:A0H76_524"/>
<gene>
    <name evidence="1" type="ORF">HERIO_2543</name>
</gene>
<comment type="caution">
    <text evidence="1">The sequence shown here is derived from an EMBL/GenBank/DDBJ whole genome shotgun (WGS) entry which is preliminary data.</text>
</comment>
<name>A0A1X0Q6I7_9MICR</name>
<protein>
    <submittedName>
        <fullName evidence="1">Uncharacterized protein</fullName>
    </submittedName>
</protein>